<protein>
    <submittedName>
        <fullName evidence="3">Uncharacterized protein</fullName>
    </submittedName>
</protein>
<dbReference type="EMBL" id="CP000498">
    <property type="protein sequence ID" value="ABN66470.2"/>
    <property type="molecule type" value="Genomic_DNA"/>
</dbReference>
<dbReference type="InParanoid" id="A3LTT2"/>
<keyword evidence="2" id="KW-1133">Transmembrane helix</keyword>
<organism evidence="3 4">
    <name type="scientific">Scheffersomyces stipitis (strain ATCC 58785 / CBS 6054 / NBRC 10063 / NRRL Y-11545)</name>
    <name type="common">Yeast</name>
    <name type="synonym">Pichia stipitis</name>
    <dbReference type="NCBI Taxonomy" id="322104"/>
    <lineage>
        <taxon>Eukaryota</taxon>
        <taxon>Fungi</taxon>
        <taxon>Dikarya</taxon>
        <taxon>Ascomycota</taxon>
        <taxon>Saccharomycotina</taxon>
        <taxon>Pichiomycetes</taxon>
        <taxon>Debaryomycetaceae</taxon>
        <taxon>Scheffersomyces</taxon>
    </lineage>
</organism>
<feature type="transmembrane region" description="Helical" evidence="2">
    <location>
        <begin position="210"/>
        <end position="228"/>
    </location>
</feature>
<evidence type="ECO:0000256" key="1">
    <source>
        <dbReference type="SAM" id="MobiDB-lite"/>
    </source>
</evidence>
<gene>
    <name evidence="3" type="ORF">PICST_31520</name>
</gene>
<dbReference type="KEGG" id="pic:PICST_31520"/>
<evidence type="ECO:0000313" key="3">
    <source>
        <dbReference type="EMBL" id="ABN66470.2"/>
    </source>
</evidence>
<name>A3LTT2_PICST</name>
<feature type="compositionally biased region" description="Polar residues" evidence="1">
    <location>
        <begin position="151"/>
        <end position="160"/>
    </location>
</feature>
<sequence length="240" mass="27620">MAIDLGEPLPLPYKTSKPILSSVQTAHKLEDEDETAVETKTFRHQRKVSDNIRKPIRLETGRTTSKANDELRDRLLMRSQEHFDSNEKITPVSRTVTSIRRDLLDIERLLKTEREQSLSSLQLAKLELESVLSVLKKKEIEKEEDEKNDVESIQDSNGDEQQLKGPSGQEASAERSTEVFEALERLQKGSVQKSRNKNSHKFSIELDYQYLFVAAVILVVFLISSFVVSELSYEYCYYFC</sequence>
<dbReference type="AlphaFoldDB" id="A3LTT2"/>
<accession>A3LTT2</accession>
<keyword evidence="2" id="KW-0812">Transmembrane</keyword>
<feature type="region of interest" description="Disordered" evidence="1">
    <location>
        <begin position="143"/>
        <end position="174"/>
    </location>
</feature>
<reference evidence="3 4" key="1">
    <citation type="journal article" date="2007" name="Nat. Biotechnol.">
        <title>Genome sequence of the lignocellulose-bioconverting and xylose-fermenting yeast Pichia stipitis.</title>
        <authorList>
            <person name="Jeffries T.W."/>
            <person name="Grigoriev I.V."/>
            <person name="Grimwood J."/>
            <person name="Laplaza J.M."/>
            <person name="Aerts A."/>
            <person name="Salamov A."/>
            <person name="Schmutz J."/>
            <person name="Lindquist E."/>
            <person name="Dehal P."/>
            <person name="Shapiro H."/>
            <person name="Jin Y.S."/>
            <person name="Passoth V."/>
            <person name="Richardson P.M."/>
        </authorList>
    </citation>
    <scope>NUCLEOTIDE SEQUENCE [LARGE SCALE GENOMIC DNA]</scope>
    <source>
        <strain evidence="4">ATCC 58785 / CBS 6054 / NBRC 10063 / NRRL Y-11545</strain>
    </source>
</reference>
<keyword evidence="4" id="KW-1185">Reference proteome</keyword>
<dbReference type="HOGENOM" id="CLU_1219665_0_0_1"/>
<evidence type="ECO:0000256" key="2">
    <source>
        <dbReference type="SAM" id="Phobius"/>
    </source>
</evidence>
<proteinExistence type="predicted"/>
<keyword evidence="2" id="KW-0472">Membrane</keyword>
<dbReference type="RefSeq" id="XP_001384499.2">
    <property type="nucleotide sequence ID" value="XM_001384462.1"/>
</dbReference>
<evidence type="ECO:0000313" key="4">
    <source>
        <dbReference type="Proteomes" id="UP000002258"/>
    </source>
</evidence>
<dbReference type="GeneID" id="4838490"/>
<dbReference type="Proteomes" id="UP000002258">
    <property type="component" value="Chromosome 4"/>
</dbReference>